<gene>
    <name evidence="2" type="ORF">L3X38_029106</name>
</gene>
<protein>
    <submittedName>
        <fullName evidence="2">Uncharacterized protein</fullName>
    </submittedName>
</protein>
<evidence type="ECO:0000256" key="1">
    <source>
        <dbReference type="SAM" id="SignalP"/>
    </source>
</evidence>
<reference evidence="2 3" key="1">
    <citation type="journal article" date="2022" name="G3 (Bethesda)">
        <title>Whole-genome sequence and methylome profiling of the almond [Prunus dulcis (Mill.) D.A. Webb] cultivar 'Nonpareil'.</title>
        <authorList>
            <person name="D'Amico-Willman K.M."/>
            <person name="Ouma W.Z."/>
            <person name="Meulia T."/>
            <person name="Sideli G.M."/>
            <person name="Gradziel T.M."/>
            <person name="Fresnedo-Ramirez J."/>
        </authorList>
    </citation>
    <scope>NUCLEOTIDE SEQUENCE [LARGE SCALE GENOMIC DNA]</scope>
    <source>
        <strain evidence="2">Clone GOH B32 T37-40</strain>
    </source>
</reference>
<feature type="chain" id="PRO_5042223792" evidence="1">
    <location>
        <begin position="23"/>
        <end position="106"/>
    </location>
</feature>
<dbReference type="Proteomes" id="UP001054821">
    <property type="component" value="Chromosome 5"/>
</dbReference>
<comment type="caution">
    <text evidence="2">The sequence shown here is derived from an EMBL/GenBank/DDBJ whole genome shotgun (WGS) entry which is preliminary data.</text>
</comment>
<proteinExistence type="predicted"/>
<keyword evidence="3" id="KW-1185">Reference proteome</keyword>
<accession>A0AAD4Z239</accession>
<name>A0AAD4Z239_PRUDU</name>
<sequence length="106" mass="11972">MRATSALLSSFVFVFMLPLLLTKRATNPAADDEDQDPSCLDLKRDATADSDNRLRGWHHSRIIRVLRASDGKDWHSKCHGCVSRDLTTNLCHKFYIGSFNNYGLTS</sequence>
<evidence type="ECO:0000313" key="3">
    <source>
        <dbReference type="Proteomes" id="UP001054821"/>
    </source>
</evidence>
<evidence type="ECO:0000313" key="2">
    <source>
        <dbReference type="EMBL" id="KAI5329709.1"/>
    </source>
</evidence>
<dbReference type="EMBL" id="JAJFAZ020000005">
    <property type="protein sequence ID" value="KAI5329709.1"/>
    <property type="molecule type" value="Genomic_DNA"/>
</dbReference>
<feature type="signal peptide" evidence="1">
    <location>
        <begin position="1"/>
        <end position="22"/>
    </location>
</feature>
<keyword evidence="1" id="KW-0732">Signal</keyword>
<organism evidence="2 3">
    <name type="scientific">Prunus dulcis</name>
    <name type="common">Almond</name>
    <name type="synonym">Amygdalus dulcis</name>
    <dbReference type="NCBI Taxonomy" id="3755"/>
    <lineage>
        <taxon>Eukaryota</taxon>
        <taxon>Viridiplantae</taxon>
        <taxon>Streptophyta</taxon>
        <taxon>Embryophyta</taxon>
        <taxon>Tracheophyta</taxon>
        <taxon>Spermatophyta</taxon>
        <taxon>Magnoliopsida</taxon>
        <taxon>eudicotyledons</taxon>
        <taxon>Gunneridae</taxon>
        <taxon>Pentapetalae</taxon>
        <taxon>rosids</taxon>
        <taxon>fabids</taxon>
        <taxon>Rosales</taxon>
        <taxon>Rosaceae</taxon>
        <taxon>Amygdaloideae</taxon>
        <taxon>Amygdaleae</taxon>
        <taxon>Prunus</taxon>
    </lineage>
</organism>
<dbReference type="AlphaFoldDB" id="A0AAD4Z239"/>